<comment type="catalytic activity">
    <reaction evidence="6">
        <text>succinate + ATP + CoA = succinyl-CoA + ADP + phosphate</text>
        <dbReference type="Rhea" id="RHEA:17661"/>
        <dbReference type="ChEBI" id="CHEBI:30031"/>
        <dbReference type="ChEBI" id="CHEBI:30616"/>
        <dbReference type="ChEBI" id="CHEBI:43474"/>
        <dbReference type="ChEBI" id="CHEBI:57287"/>
        <dbReference type="ChEBI" id="CHEBI:57292"/>
        <dbReference type="ChEBI" id="CHEBI:456216"/>
        <dbReference type="EC" id="6.2.1.5"/>
    </reaction>
</comment>
<dbReference type="GO" id="GO:0006104">
    <property type="term" value="P:succinyl-CoA metabolic process"/>
    <property type="evidence" value="ECO:0007669"/>
    <property type="project" value="TreeGrafter"/>
</dbReference>
<dbReference type="PANTHER" id="PTHR11815:SF10">
    <property type="entry name" value="SUCCINATE--COA LIGASE [GDP-FORMING] SUBUNIT BETA, MITOCHONDRIAL"/>
    <property type="match status" value="1"/>
</dbReference>
<dbReference type="SUPFAM" id="SSF56059">
    <property type="entry name" value="Glutathione synthetase ATP-binding domain-like"/>
    <property type="match status" value="1"/>
</dbReference>
<dbReference type="GO" id="GO:0000287">
    <property type="term" value="F:magnesium ion binding"/>
    <property type="evidence" value="ECO:0007669"/>
    <property type="project" value="UniProtKB-UniRule"/>
</dbReference>
<comment type="pathway">
    <text evidence="6">Carbohydrate metabolism; tricarboxylic acid cycle; succinate from succinyl-CoA (ligase route): step 1/1.</text>
</comment>
<organism evidence="9 10">
    <name type="scientific">Allomesorhizobium camelthorni</name>
    <dbReference type="NCBI Taxonomy" id="475069"/>
    <lineage>
        <taxon>Bacteria</taxon>
        <taxon>Pseudomonadati</taxon>
        <taxon>Pseudomonadota</taxon>
        <taxon>Alphaproteobacteria</taxon>
        <taxon>Hyphomicrobiales</taxon>
        <taxon>Phyllobacteriaceae</taxon>
        <taxon>Allomesorhizobium</taxon>
    </lineage>
</organism>
<feature type="binding site" evidence="6">
    <location>
        <position position="99"/>
    </location>
    <ligand>
        <name>ATP</name>
        <dbReference type="ChEBI" id="CHEBI:30616"/>
    </ligand>
</feature>
<dbReference type="AlphaFoldDB" id="A0A6G4WN49"/>
<comment type="catalytic activity">
    <reaction evidence="6">
        <text>GTP + succinate + CoA = succinyl-CoA + GDP + phosphate</text>
        <dbReference type="Rhea" id="RHEA:22120"/>
        <dbReference type="ChEBI" id="CHEBI:30031"/>
        <dbReference type="ChEBI" id="CHEBI:37565"/>
        <dbReference type="ChEBI" id="CHEBI:43474"/>
        <dbReference type="ChEBI" id="CHEBI:57287"/>
        <dbReference type="ChEBI" id="CHEBI:57292"/>
        <dbReference type="ChEBI" id="CHEBI:58189"/>
    </reaction>
</comment>
<dbReference type="PROSITE" id="PS50975">
    <property type="entry name" value="ATP_GRASP"/>
    <property type="match status" value="1"/>
</dbReference>
<feature type="binding site" evidence="6">
    <location>
        <begin position="53"/>
        <end position="55"/>
    </location>
    <ligand>
        <name>ATP</name>
        <dbReference type="ChEBI" id="CHEBI:30616"/>
    </ligand>
</feature>
<keyword evidence="5 6" id="KW-0460">Magnesium</keyword>
<dbReference type="UniPathway" id="UPA00223">
    <property type="reaction ID" value="UER00999"/>
</dbReference>
<dbReference type="Pfam" id="PF00549">
    <property type="entry name" value="Ligase_CoA"/>
    <property type="match status" value="1"/>
</dbReference>
<feature type="binding site" evidence="6">
    <location>
        <position position="107"/>
    </location>
    <ligand>
        <name>ATP</name>
        <dbReference type="ChEBI" id="CHEBI:30616"/>
    </ligand>
</feature>
<evidence type="ECO:0000256" key="5">
    <source>
        <dbReference type="ARBA" id="ARBA00022842"/>
    </source>
</evidence>
<dbReference type="InterPro" id="IPR005809">
    <property type="entry name" value="Succ_CoA_ligase-like_bsu"/>
</dbReference>
<feature type="binding site" evidence="6">
    <location>
        <position position="199"/>
    </location>
    <ligand>
        <name>Mg(2+)</name>
        <dbReference type="ChEBI" id="CHEBI:18420"/>
    </ligand>
</feature>
<name>A0A6G4WN49_9HYPH</name>
<protein>
    <recommendedName>
        <fullName evidence="6">Succinate--CoA ligase [ADP-forming] subunit beta</fullName>
        <ecNumber evidence="6">6.2.1.5</ecNumber>
    </recommendedName>
    <alternativeName>
        <fullName evidence="6">Succinyl-CoA synthetase subunit beta</fullName>
        <shortName evidence="6">SCS-beta</shortName>
    </alternativeName>
</protein>
<feature type="binding site" evidence="6">
    <location>
        <position position="46"/>
    </location>
    <ligand>
        <name>ATP</name>
        <dbReference type="ChEBI" id="CHEBI:30616"/>
    </ligand>
</feature>
<dbReference type="EMBL" id="JAAKZF010000133">
    <property type="protein sequence ID" value="NGO55798.1"/>
    <property type="molecule type" value="Genomic_DNA"/>
</dbReference>
<feature type="domain" description="ATP-grasp" evidence="8">
    <location>
        <begin position="9"/>
        <end position="228"/>
    </location>
</feature>
<evidence type="ECO:0000256" key="7">
    <source>
        <dbReference type="PROSITE-ProRule" id="PRU00409"/>
    </source>
</evidence>
<dbReference type="GO" id="GO:0004775">
    <property type="term" value="F:succinate-CoA ligase (ADP-forming) activity"/>
    <property type="evidence" value="ECO:0007669"/>
    <property type="project" value="UniProtKB-UniRule"/>
</dbReference>
<feature type="binding site" evidence="6">
    <location>
        <position position="102"/>
    </location>
    <ligand>
        <name>ATP</name>
        <dbReference type="ChEBI" id="CHEBI:30616"/>
    </ligand>
</feature>
<dbReference type="PROSITE" id="PS01217">
    <property type="entry name" value="SUCCINYL_COA_LIG_3"/>
    <property type="match status" value="1"/>
</dbReference>
<dbReference type="PANTHER" id="PTHR11815">
    <property type="entry name" value="SUCCINYL-COA SYNTHETASE BETA CHAIN"/>
    <property type="match status" value="1"/>
</dbReference>
<accession>A0A6G4WN49</accession>
<dbReference type="NCBIfam" id="NF001913">
    <property type="entry name" value="PRK00696.1"/>
    <property type="match status" value="1"/>
</dbReference>
<dbReference type="SUPFAM" id="SSF52210">
    <property type="entry name" value="Succinyl-CoA synthetase domains"/>
    <property type="match status" value="1"/>
</dbReference>
<keyword evidence="10" id="KW-1185">Reference proteome</keyword>
<keyword evidence="1 6" id="KW-0816">Tricarboxylic acid cycle</keyword>
<proteinExistence type="inferred from homology"/>
<evidence type="ECO:0000256" key="1">
    <source>
        <dbReference type="ARBA" id="ARBA00022532"/>
    </source>
</evidence>
<sequence>MNLHEFQAKAILARHGIPVPAGQVAWTPDEVTRVAADLGGSRFAVKAQILAGGRGEVGGVKLADSVDQAREIAAEMLGSRLITAQTPSAGHNVRRVYVEQAVACAREIYVGLLVDRNEGCVVLLGAGQGGAEVEKLLRRDPKSLVRLALPGTQQPGDADLRQFAEALGLTGSLVEEAAGLLAVLARAFVELDASLIEVNPLCLTEEGRLVALDVKMVVDDNALFRQPDIQSLRDEDEVDALELEAQRHDLNFVRMDGNIGVVVNGAGLALATHDILRDLGGAPANFMDIRTTAVSLQIAKGIGLLLADPAVKVILVNVHGGGMTRCDTIVEAIHIAMRWSGRKIPIVFRAAGQNAEYARRLIVDRRIAHEVALSMSGAARRAVELAKD</sequence>
<dbReference type="NCBIfam" id="TIGR01016">
    <property type="entry name" value="sucCoAbeta"/>
    <property type="match status" value="1"/>
</dbReference>
<dbReference type="Gene3D" id="3.30.470.20">
    <property type="entry name" value="ATP-grasp fold, B domain"/>
    <property type="match status" value="1"/>
</dbReference>
<dbReference type="Proteomes" id="UP001642900">
    <property type="component" value="Unassembled WGS sequence"/>
</dbReference>
<evidence type="ECO:0000313" key="9">
    <source>
        <dbReference type="EMBL" id="NGO55798.1"/>
    </source>
</evidence>
<gene>
    <name evidence="6 9" type="primary">sucC</name>
    <name evidence="9" type="ORF">G6N73_33125</name>
</gene>
<dbReference type="GO" id="GO:0005524">
    <property type="term" value="F:ATP binding"/>
    <property type="evidence" value="ECO:0007669"/>
    <property type="project" value="UniProtKB-UniRule"/>
</dbReference>
<keyword evidence="4 6" id="KW-0547">Nucleotide-binding</keyword>
<comment type="function">
    <text evidence="6">Succinyl-CoA synthetase functions in the citric acid cycle (TCA), coupling the hydrolysis of succinyl-CoA to the synthesis of either ATP or GTP and thus represents the only step of substrate-level phosphorylation in the TCA. The beta subunit provides nucleotide specificity of the enzyme and binds the substrate succinate, while the binding sites for coenzyme A and phosphate are found in the alpha subunit.</text>
</comment>
<dbReference type="InterPro" id="IPR016102">
    <property type="entry name" value="Succinyl-CoA_synth-like"/>
</dbReference>
<evidence type="ECO:0000256" key="6">
    <source>
        <dbReference type="HAMAP-Rule" id="MF_00558"/>
    </source>
</evidence>
<comment type="similarity">
    <text evidence="6">Belongs to the succinate/malate CoA ligase beta subunit family.</text>
</comment>
<comment type="subunit">
    <text evidence="6">Heterotetramer of two alpha and two beta subunits.</text>
</comment>
<dbReference type="HAMAP" id="MF_00558">
    <property type="entry name" value="Succ_CoA_beta"/>
    <property type="match status" value="1"/>
</dbReference>
<feature type="binding site" evidence="6">
    <location>
        <position position="213"/>
    </location>
    <ligand>
        <name>Mg(2+)</name>
        <dbReference type="ChEBI" id="CHEBI:18420"/>
    </ligand>
</feature>
<keyword evidence="6 7" id="KW-0067">ATP-binding</keyword>
<evidence type="ECO:0000256" key="2">
    <source>
        <dbReference type="ARBA" id="ARBA00022598"/>
    </source>
</evidence>
<dbReference type="InterPro" id="IPR011761">
    <property type="entry name" value="ATP-grasp"/>
</dbReference>
<dbReference type="InterPro" id="IPR013815">
    <property type="entry name" value="ATP_grasp_subdomain_1"/>
</dbReference>
<dbReference type="FunFam" id="3.30.1490.20:FF:000002">
    <property type="entry name" value="Succinate--CoA ligase [ADP-forming] subunit beta"/>
    <property type="match status" value="1"/>
</dbReference>
<dbReference type="GO" id="GO:0006099">
    <property type="term" value="P:tricarboxylic acid cycle"/>
    <property type="evidence" value="ECO:0007669"/>
    <property type="project" value="UniProtKB-UniRule"/>
</dbReference>
<keyword evidence="2 6" id="KW-0436">Ligase</keyword>
<dbReference type="InterPro" id="IPR005811">
    <property type="entry name" value="SUCC_ACL_C"/>
</dbReference>
<evidence type="ECO:0000313" key="10">
    <source>
        <dbReference type="Proteomes" id="UP001642900"/>
    </source>
</evidence>
<dbReference type="GO" id="GO:0042709">
    <property type="term" value="C:succinate-CoA ligase complex"/>
    <property type="evidence" value="ECO:0007669"/>
    <property type="project" value="TreeGrafter"/>
</dbReference>
<dbReference type="PIRSF" id="PIRSF001554">
    <property type="entry name" value="SucCS_beta"/>
    <property type="match status" value="1"/>
</dbReference>
<dbReference type="Pfam" id="PF08442">
    <property type="entry name" value="ATP-grasp_2"/>
    <property type="match status" value="1"/>
</dbReference>
<comment type="cofactor">
    <cofactor evidence="6">
        <name>Mg(2+)</name>
        <dbReference type="ChEBI" id="CHEBI:18420"/>
    </cofactor>
    <text evidence="6">Binds 1 Mg(2+) ion per subunit.</text>
</comment>
<dbReference type="Gene3D" id="3.30.1490.20">
    <property type="entry name" value="ATP-grasp fold, A domain"/>
    <property type="match status" value="1"/>
</dbReference>
<dbReference type="EC" id="6.2.1.5" evidence="6"/>
<reference evidence="9 10" key="1">
    <citation type="submission" date="2020-02" db="EMBL/GenBank/DDBJ databases">
        <title>Genome sequence of strain CCNWXJ40-4.</title>
        <authorList>
            <person name="Gao J."/>
            <person name="Sun J."/>
        </authorList>
    </citation>
    <scope>NUCLEOTIDE SEQUENCE [LARGE SCALE GENOMIC DNA]</scope>
    <source>
        <strain evidence="9 10">CCNWXJ 40-4</strain>
    </source>
</reference>
<dbReference type="InterPro" id="IPR013650">
    <property type="entry name" value="ATP-grasp_succ-CoA_synth-type"/>
</dbReference>
<dbReference type="Gene3D" id="3.40.50.261">
    <property type="entry name" value="Succinyl-CoA synthetase domains"/>
    <property type="match status" value="1"/>
</dbReference>
<evidence type="ECO:0000256" key="4">
    <source>
        <dbReference type="ARBA" id="ARBA00022741"/>
    </source>
</evidence>
<comment type="caution">
    <text evidence="6">Lacks conserved residue(s) required for the propagation of feature annotation.</text>
</comment>
<keyword evidence="3 6" id="KW-0479">Metal-binding</keyword>
<comment type="caution">
    <text evidence="9">The sequence shown here is derived from an EMBL/GenBank/DDBJ whole genome shotgun (WGS) entry which is preliminary data.</text>
</comment>
<evidence type="ECO:0000256" key="3">
    <source>
        <dbReference type="ARBA" id="ARBA00022723"/>
    </source>
</evidence>
<evidence type="ECO:0000259" key="8">
    <source>
        <dbReference type="PROSITE" id="PS50975"/>
    </source>
</evidence>
<dbReference type="InterPro" id="IPR017866">
    <property type="entry name" value="Succ-CoA_synthase_bsu_CS"/>
</dbReference>
<feature type="binding site" evidence="6">
    <location>
        <position position="264"/>
    </location>
    <ligand>
        <name>substrate</name>
        <note>ligand shared with subunit alpha</note>
    </ligand>
</feature>